<gene>
    <name evidence="1" type="ORF">AZ78_0193</name>
</gene>
<reference evidence="1 2" key="1">
    <citation type="journal article" date="2014" name="Genome Announc.">
        <title>Draft Genome Sequence of Lysobacter capsici AZ78, a Bacterium Antagonistic to Plant-Pathogenic Oomycetes.</title>
        <authorList>
            <person name="Puopolo G."/>
            <person name="Sonego P."/>
            <person name="Engelen K."/>
            <person name="Pertot I."/>
        </authorList>
    </citation>
    <scope>NUCLEOTIDE SEQUENCE [LARGE SCALE GENOMIC DNA]</scope>
    <source>
        <strain evidence="1 2">AZ78</strain>
    </source>
</reference>
<organism evidence="1 2">
    <name type="scientific">Lysobacter capsici AZ78</name>
    <dbReference type="NCBI Taxonomy" id="1444315"/>
    <lineage>
        <taxon>Bacteria</taxon>
        <taxon>Pseudomonadati</taxon>
        <taxon>Pseudomonadota</taxon>
        <taxon>Gammaproteobacteria</taxon>
        <taxon>Lysobacterales</taxon>
        <taxon>Lysobacteraceae</taxon>
        <taxon>Lysobacter</taxon>
    </lineage>
</organism>
<dbReference type="EMBL" id="JAJA02000001">
    <property type="protein sequence ID" value="KWS02649.1"/>
    <property type="molecule type" value="Genomic_DNA"/>
</dbReference>
<proteinExistence type="predicted"/>
<evidence type="ECO:0000313" key="1">
    <source>
        <dbReference type="EMBL" id="KWS02649.1"/>
    </source>
</evidence>
<comment type="caution">
    <text evidence="1">The sequence shown here is derived from an EMBL/GenBank/DDBJ whole genome shotgun (WGS) entry which is preliminary data.</text>
</comment>
<protein>
    <submittedName>
        <fullName evidence="1">Uncharacterized protein</fullName>
    </submittedName>
</protein>
<accession>A0A108U4Z2</accession>
<name>A0A108U4Z2_9GAMM</name>
<dbReference type="Proteomes" id="UP000023435">
    <property type="component" value="Unassembled WGS sequence"/>
</dbReference>
<evidence type="ECO:0000313" key="2">
    <source>
        <dbReference type="Proteomes" id="UP000023435"/>
    </source>
</evidence>
<dbReference type="AlphaFoldDB" id="A0A108U4Z2"/>
<sequence length="262" mass="28178">MFFMSEIAKLLSAATPPTPGEVINAIHDIAGDGSDSYEIENGSVATFWFGHAFELDGAGYYTGFVAETPEKYNDAEKDADPTPDTQVTLSQATFSLAQPGAARSWGFEMAEFSIGKFGAFERGNAIDDKRKPQTYNTPDGKFVLAVPTWSLSGGVRVDAYDLFAFDPADLTDPNTTHWTYLGSVAAGEDNGASCDEDDDQQPCARSFGALSFEPHGDDLPLIHVAMSGTRIVAAGKVRTLGPADALEYRYVATENQYQPSAQ</sequence>
<keyword evidence="2" id="KW-1185">Reference proteome</keyword>